<dbReference type="SMART" id="SM00044">
    <property type="entry name" value="CYCc"/>
    <property type="match status" value="1"/>
</dbReference>
<dbReference type="PANTHER" id="PTHR45655:SF13">
    <property type="entry name" value="SOLUBLE GUANYLATE CYCLASE GCY-32-RELATED"/>
    <property type="match status" value="1"/>
</dbReference>
<dbReference type="FunFam" id="3.30.450.260:FF:000002">
    <property type="entry name" value="guanylate cyclase soluble subunit alpha-2"/>
    <property type="match status" value="1"/>
</dbReference>
<dbReference type="SUPFAM" id="SSF55073">
    <property type="entry name" value="Nucleotide cyclase"/>
    <property type="match status" value="1"/>
</dbReference>
<dbReference type="Gene3D" id="3.30.70.1230">
    <property type="entry name" value="Nucleotide cyclase"/>
    <property type="match status" value="1"/>
</dbReference>
<dbReference type="InterPro" id="IPR024096">
    <property type="entry name" value="NO_sig/Golgi_transp_ligand-bd"/>
</dbReference>
<dbReference type="EC" id="4.6.1.2" evidence="2"/>
<accession>A0A5P8I4L1</accession>
<dbReference type="InterPro" id="IPR011645">
    <property type="entry name" value="HNOB_dom_associated"/>
</dbReference>
<keyword evidence="4" id="KW-0547">Nucleotide-binding</keyword>
<protein>
    <recommendedName>
        <fullName evidence="2">guanylate cyclase</fullName>
        <ecNumber evidence="2">4.6.1.2</ecNumber>
    </recommendedName>
</protein>
<dbReference type="InterPro" id="IPR029787">
    <property type="entry name" value="Nucleotide_cyclase"/>
</dbReference>
<dbReference type="InterPro" id="IPR038158">
    <property type="entry name" value="H-NOX_domain_sf"/>
</dbReference>
<evidence type="ECO:0000256" key="4">
    <source>
        <dbReference type="ARBA" id="ARBA00022741"/>
    </source>
</evidence>
<dbReference type="InterPro" id="IPR011644">
    <property type="entry name" value="Heme_NO-bd"/>
</dbReference>
<dbReference type="GO" id="GO:0020037">
    <property type="term" value="F:heme binding"/>
    <property type="evidence" value="ECO:0007669"/>
    <property type="project" value="InterPro"/>
</dbReference>
<name>A0A5P8I4L1_HOFMI</name>
<evidence type="ECO:0000259" key="8">
    <source>
        <dbReference type="PROSITE" id="PS50125"/>
    </source>
</evidence>
<dbReference type="GO" id="GO:0070482">
    <property type="term" value="P:response to oxygen levels"/>
    <property type="evidence" value="ECO:0007669"/>
    <property type="project" value="TreeGrafter"/>
</dbReference>
<keyword evidence="6" id="KW-0456">Lyase</keyword>
<dbReference type="Pfam" id="PF07701">
    <property type="entry name" value="HNOBA"/>
    <property type="match status" value="1"/>
</dbReference>
<dbReference type="GO" id="GO:0004383">
    <property type="term" value="F:guanylate cyclase activity"/>
    <property type="evidence" value="ECO:0007669"/>
    <property type="project" value="UniProtKB-EC"/>
</dbReference>
<keyword evidence="5" id="KW-0342">GTP-binding</keyword>
<proteinExistence type="evidence at transcript level"/>
<dbReference type="Gene3D" id="3.30.450.260">
    <property type="entry name" value="Haem NO binding associated domain"/>
    <property type="match status" value="1"/>
</dbReference>
<dbReference type="PROSITE" id="PS50125">
    <property type="entry name" value="GUANYLATE_CYCLASE_2"/>
    <property type="match status" value="1"/>
</dbReference>
<keyword evidence="7" id="KW-0141">cGMP biosynthesis</keyword>
<feature type="domain" description="Guanylate cyclase" evidence="8">
    <location>
        <begin position="529"/>
        <end position="657"/>
    </location>
</feature>
<evidence type="ECO:0000256" key="5">
    <source>
        <dbReference type="ARBA" id="ARBA00023134"/>
    </source>
</evidence>
<dbReference type="Pfam" id="PF07700">
    <property type="entry name" value="HNOB"/>
    <property type="match status" value="1"/>
</dbReference>
<keyword evidence="3" id="KW-0963">Cytoplasm</keyword>
<organism evidence="9">
    <name type="scientific">Hofstenia miamia</name>
    <name type="common">Three-banded panther worm</name>
    <dbReference type="NCBI Taxonomy" id="442651"/>
    <lineage>
        <taxon>Eukaryota</taxon>
        <taxon>Metazoa</taxon>
        <taxon>Xenacoelomorpha</taxon>
        <taxon>Acoelomorpha</taxon>
        <taxon>Acoela</taxon>
        <taxon>Hofsteniidae</taxon>
        <taxon>Hofstenia</taxon>
    </lineage>
</organism>
<dbReference type="PANTHER" id="PTHR45655">
    <property type="entry name" value="GUANYLATE CYCLASE SOLUBLE SUBUNIT BETA-2"/>
    <property type="match status" value="1"/>
</dbReference>
<dbReference type="InterPro" id="IPR042463">
    <property type="entry name" value="HNOB_dom_associated_sf"/>
</dbReference>
<dbReference type="EMBL" id="MN275830">
    <property type="protein sequence ID" value="QFQ66888.1"/>
    <property type="molecule type" value="mRNA"/>
</dbReference>
<evidence type="ECO:0000256" key="2">
    <source>
        <dbReference type="ARBA" id="ARBA00012202"/>
    </source>
</evidence>
<dbReference type="CDD" id="cd07302">
    <property type="entry name" value="CHD"/>
    <property type="match status" value="1"/>
</dbReference>
<dbReference type="AlphaFoldDB" id="A0A5P8I4L1"/>
<dbReference type="Pfam" id="PF00211">
    <property type="entry name" value="Guanylate_cyc"/>
    <property type="match status" value="1"/>
</dbReference>
<reference evidence="9" key="1">
    <citation type="journal article" date="2019" name="PLoS Genet.">
        <title>A small set of conserved genes, including sp5 and Hox, are activated by Wnt signaling in the posterior of planarians and acoels.</title>
        <authorList>
            <person name="Tewari A.G."/>
            <person name="Owen J.H."/>
            <person name="Petersen C.P."/>
            <person name="Wagner D.E."/>
            <person name="Reddien P.W."/>
        </authorList>
    </citation>
    <scope>NUCLEOTIDE SEQUENCE</scope>
</reference>
<dbReference type="SUPFAM" id="SSF111126">
    <property type="entry name" value="Ligand-binding domain in the NO signalling and Golgi transport"/>
    <property type="match status" value="1"/>
</dbReference>
<evidence type="ECO:0000313" key="9">
    <source>
        <dbReference type="EMBL" id="QFQ66888.1"/>
    </source>
</evidence>
<dbReference type="Gene3D" id="3.90.1520.10">
    <property type="entry name" value="H-NOX domain"/>
    <property type="match status" value="1"/>
</dbReference>
<dbReference type="InterPro" id="IPR001054">
    <property type="entry name" value="A/G_cyclase"/>
</dbReference>
<dbReference type="GO" id="GO:0019934">
    <property type="term" value="P:cGMP-mediated signaling"/>
    <property type="evidence" value="ECO:0007669"/>
    <property type="project" value="TreeGrafter"/>
</dbReference>
<evidence type="ECO:0000256" key="3">
    <source>
        <dbReference type="ARBA" id="ARBA00022490"/>
    </source>
</evidence>
<evidence type="ECO:0000256" key="7">
    <source>
        <dbReference type="ARBA" id="ARBA00023293"/>
    </source>
</evidence>
<dbReference type="GO" id="GO:0008074">
    <property type="term" value="C:guanylate cyclase complex, soluble"/>
    <property type="evidence" value="ECO:0007669"/>
    <property type="project" value="TreeGrafter"/>
</dbReference>
<evidence type="ECO:0000256" key="6">
    <source>
        <dbReference type="ARBA" id="ARBA00023239"/>
    </source>
</evidence>
<dbReference type="GO" id="GO:0005525">
    <property type="term" value="F:GTP binding"/>
    <property type="evidence" value="ECO:0007669"/>
    <property type="project" value="UniProtKB-KW"/>
</dbReference>
<evidence type="ECO:0000256" key="1">
    <source>
        <dbReference type="ARBA" id="ARBA00004496"/>
    </source>
</evidence>
<sequence length="787" mass="89516">MAFPKLPLALKNFVTATEGDPKWEECIKNANYSGNIEEVPIVGDEWPLRLCESVGAALDKPMDVFMDELGEIYLDYILHDSKIGQRVQYLAPDILGFVTNLDNMFHYLKMNVFNKENDSPSFRLEDEIDDKKEYTGNKEVHYYSRRNGYWTFAFGFLKSVMKKLYQDTKTVIQFKSQNVDIIKEDTYEHAVFLLLGKGRRQKKVKPPKMVAETEKGSEGQLDKQTVNAIMNAIKTGNVTKTRKRWAMIKTAMAFGALIDKFEPIYPKRVAITPELFCEVFPYHMAFDKNLKVKHVGVSLQRMFAPLRMGDCTIENIFKLVHPPVDFNPTNVRLFPNQLFQFEAKPEALPTHYRKDPMLRLRGQFIWIEQNKCFLFLSSPAVERLHEISQRHFCFGEMALHDKTRDLGYDIDTMAVAGNFDESGMIADLKGKVDKLNKDLKAAKNKPPEIKYVDKIVEVPVPTVVNGPVVADGDDSDLKRKLQKALQDLDDQKDRCLEISSSMLPWYLAQQWCNNNYKLNFIAGVYEDVTVLFADVVQFSLVCNQCKPEVVTDLLNNLYRTLDRLTFVHDVFKVEYIGDAYVCCGGLPIPVESHAERICNMALAIMAESKKILSPLTQEHVKLRIGIHTGPVITGVVGEKVPRFCVYGSTLTFASRMESHSLAGRIQVSPATKTKVENKGFTFMDRGEIEVRGIGAMHAYLLEGNSRLNEKDLCGYVENSEAKTDVYMNAGGSNYFYSNDSIKMMHYVDNLKKDAPFPKNPLAYEGVGKTYRGTTVSRQKTLANINVK</sequence>
<comment type="subcellular location">
    <subcellularLocation>
        <location evidence="1">Cytoplasm</location>
    </subcellularLocation>
</comment>